<reference evidence="1 2" key="1">
    <citation type="submission" date="2019-03" db="EMBL/GenBank/DDBJ databases">
        <title>Genomic Encyclopedia of Type Strains, Phase IV (KMG-IV): sequencing the most valuable type-strain genomes for metagenomic binning, comparative biology and taxonomic classification.</title>
        <authorList>
            <person name="Goeker M."/>
        </authorList>
    </citation>
    <scope>NUCLEOTIDE SEQUENCE [LARGE SCALE GENOMIC DNA]</scope>
    <source>
        <strain evidence="1 2">DSM 16730</strain>
    </source>
</reference>
<protein>
    <submittedName>
        <fullName evidence="1">Uncharacterized protein</fullName>
    </submittedName>
</protein>
<dbReference type="RefSeq" id="WP_132453414.1">
    <property type="nucleotide sequence ID" value="NZ_JAWIZJ010000001.1"/>
</dbReference>
<accession>A0A4R3VQB0</accession>
<dbReference type="EMBL" id="SMBY01000001">
    <property type="protein sequence ID" value="TCV09285.1"/>
    <property type="molecule type" value="Genomic_DNA"/>
</dbReference>
<comment type="caution">
    <text evidence="1">The sequence shown here is derived from an EMBL/GenBank/DDBJ whole genome shotgun (WGS) entry which is preliminary data.</text>
</comment>
<keyword evidence="2" id="KW-1185">Reference proteome</keyword>
<dbReference type="AlphaFoldDB" id="A0A4R3VQB0"/>
<name>A0A4R3VQB0_9GAMM</name>
<organism evidence="1 2">
    <name type="scientific">Samsonia erythrinae</name>
    <dbReference type="NCBI Taxonomy" id="160434"/>
    <lineage>
        <taxon>Bacteria</taxon>
        <taxon>Pseudomonadati</taxon>
        <taxon>Pseudomonadota</taxon>
        <taxon>Gammaproteobacteria</taxon>
        <taxon>Enterobacterales</taxon>
        <taxon>Pectobacteriaceae</taxon>
        <taxon>Samsonia</taxon>
    </lineage>
</organism>
<proteinExistence type="predicted"/>
<gene>
    <name evidence="1" type="ORF">EDC54_101815</name>
</gene>
<sequence length="182" mass="20305">MENEANLKYRYALARQRVAPDAPVTVLHIGEQQTTFICGVSPQPSATLHLSVGFGKAAMAAFKHCPPTPYEMELAIMAVEEAIMRIRDDIPVGSALFSFDPEVMSIALISEIEETDEGWRLPQDDVERTFKRLERVIQGSPASWEGLPLDNAFSARLLILREFMHHHDFASVLILPSTAFVP</sequence>
<dbReference type="Proteomes" id="UP000295433">
    <property type="component" value="Unassembled WGS sequence"/>
</dbReference>
<evidence type="ECO:0000313" key="2">
    <source>
        <dbReference type="Proteomes" id="UP000295433"/>
    </source>
</evidence>
<evidence type="ECO:0000313" key="1">
    <source>
        <dbReference type="EMBL" id="TCV09285.1"/>
    </source>
</evidence>
<dbReference type="OrthoDB" id="6504658at2"/>